<keyword evidence="3" id="KW-0949">S-adenosyl-L-methionine</keyword>
<feature type="domain" description="SET" evidence="8">
    <location>
        <begin position="781"/>
        <end position="897"/>
    </location>
</feature>
<protein>
    <recommendedName>
        <fullName evidence="12">SET domain-containing protein</fullName>
    </recommendedName>
</protein>
<dbReference type="SUPFAM" id="SSF82199">
    <property type="entry name" value="SET domain"/>
    <property type="match status" value="1"/>
</dbReference>
<keyword evidence="11" id="KW-1185">Reference proteome</keyword>
<evidence type="ECO:0000256" key="6">
    <source>
        <dbReference type="ARBA" id="ARBA00048568"/>
    </source>
</evidence>
<evidence type="ECO:0008006" key="12">
    <source>
        <dbReference type="Google" id="ProtNLM"/>
    </source>
</evidence>
<feature type="compositionally biased region" description="Low complexity" evidence="7">
    <location>
        <begin position="67"/>
        <end position="82"/>
    </location>
</feature>
<dbReference type="InterPro" id="IPR026489">
    <property type="entry name" value="CXC_dom"/>
</dbReference>
<feature type="domain" description="CXC" evidence="9">
    <location>
        <begin position="651"/>
        <end position="765"/>
    </location>
</feature>
<feature type="region of interest" description="Disordered" evidence="7">
    <location>
        <begin position="909"/>
        <end position="932"/>
    </location>
</feature>
<proteinExistence type="predicted"/>
<dbReference type="Gene3D" id="2.170.270.10">
    <property type="entry name" value="SET domain"/>
    <property type="match status" value="1"/>
</dbReference>
<dbReference type="EMBL" id="JBBBZM010000204">
    <property type="protein sequence ID" value="KAL0631861.1"/>
    <property type="molecule type" value="Genomic_DNA"/>
</dbReference>
<dbReference type="SMART" id="SM00317">
    <property type="entry name" value="SET"/>
    <property type="match status" value="1"/>
</dbReference>
<evidence type="ECO:0000259" key="9">
    <source>
        <dbReference type="PROSITE" id="PS51633"/>
    </source>
</evidence>
<evidence type="ECO:0000256" key="5">
    <source>
        <dbReference type="ARBA" id="ARBA00023163"/>
    </source>
</evidence>
<keyword evidence="1" id="KW-0489">Methyltransferase</keyword>
<feature type="region of interest" description="Disordered" evidence="7">
    <location>
        <begin position="1"/>
        <end position="154"/>
    </location>
</feature>
<evidence type="ECO:0000313" key="10">
    <source>
        <dbReference type="EMBL" id="KAL0631861.1"/>
    </source>
</evidence>
<evidence type="ECO:0000256" key="4">
    <source>
        <dbReference type="ARBA" id="ARBA00023015"/>
    </source>
</evidence>
<dbReference type="CDD" id="cd10519">
    <property type="entry name" value="SET_EZH"/>
    <property type="match status" value="1"/>
</dbReference>
<evidence type="ECO:0000259" key="8">
    <source>
        <dbReference type="PROSITE" id="PS50280"/>
    </source>
</evidence>
<keyword evidence="2" id="KW-0808">Transferase</keyword>
<feature type="compositionally biased region" description="Acidic residues" evidence="7">
    <location>
        <begin position="1020"/>
        <end position="1052"/>
    </location>
</feature>
<organism evidence="10 11">
    <name type="scientific">Discina gigas</name>
    <dbReference type="NCBI Taxonomy" id="1032678"/>
    <lineage>
        <taxon>Eukaryota</taxon>
        <taxon>Fungi</taxon>
        <taxon>Dikarya</taxon>
        <taxon>Ascomycota</taxon>
        <taxon>Pezizomycotina</taxon>
        <taxon>Pezizomycetes</taxon>
        <taxon>Pezizales</taxon>
        <taxon>Discinaceae</taxon>
        <taxon>Discina</taxon>
    </lineage>
</organism>
<feature type="compositionally biased region" description="Basic and acidic residues" evidence="7">
    <location>
        <begin position="1008"/>
        <end position="1019"/>
    </location>
</feature>
<feature type="compositionally biased region" description="Low complexity" evidence="7">
    <location>
        <begin position="16"/>
        <end position="36"/>
    </location>
</feature>
<comment type="catalytic activity">
    <reaction evidence="6">
        <text>L-lysyl(27)-[histone H3] + 3 S-adenosyl-L-methionine = N(6),N(6),N(6)-trimethyl-L-lysyl(27)-[histone H3] + 3 S-adenosyl-L-homocysteine + 3 H(+)</text>
        <dbReference type="Rhea" id="RHEA:60292"/>
        <dbReference type="Rhea" id="RHEA-COMP:15535"/>
        <dbReference type="Rhea" id="RHEA-COMP:15548"/>
        <dbReference type="ChEBI" id="CHEBI:15378"/>
        <dbReference type="ChEBI" id="CHEBI:29969"/>
        <dbReference type="ChEBI" id="CHEBI:57856"/>
        <dbReference type="ChEBI" id="CHEBI:59789"/>
        <dbReference type="ChEBI" id="CHEBI:61961"/>
        <dbReference type="EC" id="2.1.1.356"/>
    </reaction>
</comment>
<dbReference type="PROSITE" id="PS50280">
    <property type="entry name" value="SET"/>
    <property type="match status" value="1"/>
</dbReference>
<name>A0ABR3G7S6_9PEZI</name>
<evidence type="ECO:0000256" key="1">
    <source>
        <dbReference type="ARBA" id="ARBA00022603"/>
    </source>
</evidence>
<dbReference type="PROSITE" id="PS51633">
    <property type="entry name" value="CXC"/>
    <property type="match status" value="1"/>
</dbReference>
<sequence>MNPSKKPARVWNWSDTGTRWSSRASSSIARTSSSSAPRQDLAYSGLDPNYITPSSTGSADGNPEADSNYNNPSSRSRYFRPPESTTSFYNEGVAQGSRSTHHRVAGGEGFRTVKHTRNSHSTTPSIHRPDTPGTKNSSSLSPVTTSSVPTPAPRLVPMANIQKHSARQQRAAGSNMKSEETRALLRKHLAEMQKTHAYFVKSALTAARFDLDTREPPAKVIYDRVSPFKDMKSIEITSAEAKERKCDVGKFAVKYHGKGVENKFLVPAAISITPKGLAQMPKYHSYTTLRNNILADDDEVMRYFPYFGEDAEEDEINQLNLEDTFVDRTKASAEDGRRSEYAAMYTTFIFAFFADLQLSLSAVTSYLIGPNPRSQLKRQAALPDDFDFEDPKVNACREALESVSIEDLDRAESVCKVWKEETGVSLWEVVKRVDVMVKGGISATRIKVEGGKASDECDETAREAKEAAREAKEATGNPAPYSLESYAALNCLLCFMHECPFHVNKDHDRLTMNQTDSSEDGDARASSRRDSTIILKLATNVPGWSSMSKGSAADAWGSEHPWCSEGCFLKDDNADTAVTGEWSPAQEALLRSSAAVLKNNPRCACLIASIINKTCAEINRQLMIENLLTPLAPPKPLPHTLSEEPSKTLKRKKVTVPAIPGYPADCYSTHAHDKRTAFQACRHLGHCTDTCPCVMSHVTCEKSCICSPSCPRRWRGCACKRTGGSCSKETCICVKANRECDVDLCHSCGAYEVLDPMNRHTVDKPRADGCQNVWLQRDAPKRTLLGRSAVAGFGLFMGEDVKNAAFLGEYKGEVITSDEADRRGKLYDKRGVSFLFNLNMNQVIDATRAGNKFRYVNHSSKRPNCGAKVLMAGCTHRIGMFAKRDLKAGEELFFDYGYNNKQVKFVQKEFEPPEEEEPVPLPIDPKRTRRTKKKRELVYLKGGKGTTERSRAKVMGVPALAVGTTTTTTTTTTTFEMGFAMSKIKPGTVTMSRSASTETPGRGRSRERKPVKSAEYVRDSEDDSEGDLGQDEGTDEEDEEDVDEEYEPESEESAAVGVTGPSTDGTGGEEDDDEPLRRKKRMRSR</sequence>
<feature type="compositionally biased region" description="Polar residues" evidence="7">
    <location>
        <begin position="989"/>
        <end position="999"/>
    </location>
</feature>
<evidence type="ECO:0000313" key="11">
    <source>
        <dbReference type="Proteomes" id="UP001447188"/>
    </source>
</evidence>
<evidence type="ECO:0000256" key="2">
    <source>
        <dbReference type="ARBA" id="ARBA00022679"/>
    </source>
</evidence>
<dbReference type="PANTHER" id="PTHR45747">
    <property type="entry name" value="HISTONE-LYSINE N-METHYLTRANSFERASE E(Z)"/>
    <property type="match status" value="1"/>
</dbReference>
<dbReference type="PANTHER" id="PTHR45747:SF4">
    <property type="entry name" value="HISTONE-LYSINE N-METHYLTRANSFERASE E(Z)"/>
    <property type="match status" value="1"/>
</dbReference>
<dbReference type="InterPro" id="IPR046341">
    <property type="entry name" value="SET_dom_sf"/>
</dbReference>
<gene>
    <name evidence="10" type="ORF">Q9L58_009274</name>
</gene>
<keyword evidence="5" id="KW-0804">Transcription</keyword>
<comment type="caution">
    <text evidence="10">The sequence shown here is derived from an EMBL/GenBank/DDBJ whole genome shotgun (WGS) entry which is preliminary data.</text>
</comment>
<accession>A0ABR3G7S6</accession>
<feature type="compositionally biased region" description="Low complexity" evidence="7">
    <location>
        <begin position="137"/>
        <end position="149"/>
    </location>
</feature>
<dbReference type="Proteomes" id="UP001447188">
    <property type="component" value="Unassembled WGS sequence"/>
</dbReference>
<evidence type="ECO:0000256" key="7">
    <source>
        <dbReference type="SAM" id="MobiDB-lite"/>
    </source>
</evidence>
<dbReference type="InterPro" id="IPR001214">
    <property type="entry name" value="SET_dom"/>
</dbReference>
<dbReference type="InterPro" id="IPR045318">
    <property type="entry name" value="EZH1/2-like"/>
</dbReference>
<evidence type="ECO:0000256" key="3">
    <source>
        <dbReference type="ARBA" id="ARBA00022691"/>
    </source>
</evidence>
<keyword evidence="4" id="KW-0805">Transcription regulation</keyword>
<dbReference type="InterPro" id="IPR041355">
    <property type="entry name" value="Pre-SET_CXC"/>
</dbReference>
<reference evidence="10 11" key="1">
    <citation type="submission" date="2024-02" db="EMBL/GenBank/DDBJ databases">
        <title>Discinaceae phylogenomics.</title>
        <authorList>
            <person name="Dirks A.C."/>
            <person name="James T.Y."/>
        </authorList>
    </citation>
    <scope>NUCLEOTIDE SEQUENCE [LARGE SCALE GENOMIC DNA]</scope>
    <source>
        <strain evidence="10 11">ACD0624</strain>
    </source>
</reference>
<dbReference type="Pfam" id="PF18264">
    <property type="entry name" value="preSET_CXC"/>
    <property type="match status" value="1"/>
</dbReference>
<dbReference type="Pfam" id="PF00856">
    <property type="entry name" value="SET"/>
    <property type="match status" value="1"/>
</dbReference>
<feature type="region of interest" description="Disordered" evidence="7">
    <location>
        <begin position="986"/>
        <end position="1085"/>
    </location>
</feature>